<sequence length="27" mass="3308">MVRHSQTNLVAREQFPPIFRWCFFCPP</sequence>
<name>A0A0E9VYD2_ANGAN</name>
<protein>
    <submittedName>
        <fullName evidence="1">Uncharacterized protein</fullName>
    </submittedName>
</protein>
<accession>A0A0E9VYD2</accession>
<reference evidence="1" key="1">
    <citation type="submission" date="2014-11" db="EMBL/GenBank/DDBJ databases">
        <authorList>
            <person name="Amaro Gonzalez C."/>
        </authorList>
    </citation>
    <scope>NUCLEOTIDE SEQUENCE</scope>
</reference>
<reference evidence="1" key="2">
    <citation type="journal article" date="2015" name="Fish Shellfish Immunol.">
        <title>Early steps in the European eel (Anguilla anguilla)-Vibrio vulnificus interaction in the gills: Role of the RtxA13 toxin.</title>
        <authorList>
            <person name="Callol A."/>
            <person name="Pajuelo D."/>
            <person name="Ebbesson L."/>
            <person name="Teles M."/>
            <person name="MacKenzie S."/>
            <person name="Amaro C."/>
        </authorList>
    </citation>
    <scope>NUCLEOTIDE SEQUENCE</scope>
</reference>
<organism evidence="1">
    <name type="scientific">Anguilla anguilla</name>
    <name type="common">European freshwater eel</name>
    <name type="synonym">Muraena anguilla</name>
    <dbReference type="NCBI Taxonomy" id="7936"/>
    <lineage>
        <taxon>Eukaryota</taxon>
        <taxon>Metazoa</taxon>
        <taxon>Chordata</taxon>
        <taxon>Craniata</taxon>
        <taxon>Vertebrata</taxon>
        <taxon>Euteleostomi</taxon>
        <taxon>Actinopterygii</taxon>
        <taxon>Neopterygii</taxon>
        <taxon>Teleostei</taxon>
        <taxon>Anguilliformes</taxon>
        <taxon>Anguillidae</taxon>
        <taxon>Anguilla</taxon>
    </lineage>
</organism>
<proteinExistence type="predicted"/>
<evidence type="ECO:0000313" key="1">
    <source>
        <dbReference type="EMBL" id="JAH83102.1"/>
    </source>
</evidence>
<dbReference type="EMBL" id="GBXM01025475">
    <property type="protein sequence ID" value="JAH83102.1"/>
    <property type="molecule type" value="Transcribed_RNA"/>
</dbReference>
<dbReference type="AlphaFoldDB" id="A0A0E9VYD2"/>